<dbReference type="Pfam" id="PF00383">
    <property type="entry name" value="dCMP_cyt_deam_1"/>
    <property type="match status" value="1"/>
</dbReference>
<name>A0AB34JH50_PRYPA</name>
<evidence type="ECO:0000256" key="3">
    <source>
        <dbReference type="SAM" id="MobiDB-lite"/>
    </source>
</evidence>
<keyword evidence="1" id="KW-0819">tRNA processing</keyword>
<protein>
    <recommendedName>
        <fullName evidence="4">CMP/dCMP-type deaminase domain-containing protein</fullName>
    </recommendedName>
</protein>
<dbReference type="PANTHER" id="PTHR11079:SF156">
    <property type="entry name" value="INACTIVE TRNA-SPECIFIC ADENOSINE DEAMINASE-LIKE PROTEIN 3-RELATED"/>
    <property type="match status" value="1"/>
</dbReference>
<gene>
    <name evidence="5" type="ORF">AB1Y20_023749</name>
</gene>
<comment type="similarity">
    <text evidence="2">Belongs to the cytidine and deoxycytidylate deaminase family. ADAT3 subfamily.</text>
</comment>
<feature type="domain" description="CMP/dCMP-type deaminase" evidence="4">
    <location>
        <begin position="214"/>
        <end position="368"/>
    </location>
</feature>
<reference evidence="5 6" key="1">
    <citation type="journal article" date="2024" name="Science">
        <title>Giant polyketide synthase enzymes in the biosynthesis of giant marine polyether toxins.</title>
        <authorList>
            <person name="Fallon T.R."/>
            <person name="Shende V.V."/>
            <person name="Wierzbicki I.H."/>
            <person name="Pendleton A.L."/>
            <person name="Watervoot N.F."/>
            <person name="Auber R.P."/>
            <person name="Gonzalez D.J."/>
            <person name="Wisecaver J.H."/>
            <person name="Moore B.S."/>
        </authorList>
    </citation>
    <scope>NUCLEOTIDE SEQUENCE [LARGE SCALE GENOMIC DNA]</scope>
    <source>
        <strain evidence="5 6">12B1</strain>
    </source>
</reference>
<dbReference type="GO" id="GO:0052717">
    <property type="term" value="F:tRNA-specific adenosine-34 deaminase activity"/>
    <property type="evidence" value="ECO:0007669"/>
    <property type="project" value="TreeGrafter"/>
</dbReference>
<dbReference type="EMBL" id="JBGBPQ010000009">
    <property type="protein sequence ID" value="KAL1520283.1"/>
    <property type="molecule type" value="Genomic_DNA"/>
</dbReference>
<evidence type="ECO:0000259" key="4">
    <source>
        <dbReference type="PROSITE" id="PS51747"/>
    </source>
</evidence>
<organism evidence="5 6">
    <name type="scientific">Prymnesium parvum</name>
    <name type="common">Toxic golden alga</name>
    <dbReference type="NCBI Taxonomy" id="97485"/>
    <lineage>
        <taxon>Eukaryota</taxon>
        <taxon>Haptista</taxon>
        <taxon>Haptophyta</taxon>
        <taxon>Prymnesiophyceae</taxon>
        <taxon>Prymnesiales</taxon>
        <taxon>Prymnesiaceae</taxon>
        <taxon>Prymnesium</taxon>
    </lineage>
</organism>
<evidence type="ECO:0000256" key="2">
    <source>
        <dbReference type="ARBA" id="ARBA00038160"/>
    </source>
</evidence>
<evidence type="ECO:0000256" key="1">
    <source>
        <dbReference type="ARBA" id="ARBA00022694"/>
    </source>
</evidence>
<dbReference type="GO" id="GO:0005737">
    <property type="term" value="C:cytoplasm"/>
    <property type="evidence" value="ECO:0007669"/>
    <property type="project" value="TreeGrafter"/>
</dbReference>
<dbReference type="GO" id="GO:0005634">
    <property type="term" value="C:nucleus"/>
    <property type="evidence" value="ECO:0007669"/>
    <property type="project" value="TreeGrafter"/>
</dbReference>
<evidence type="ECO:0000313" key="6">
    <source>
        <dbReference type="Proteomes" id="UP001515480"/>
    </source>
</evidence>
<evidence type="ECO:0000313" key="5">
    <source>
        <dbReference type="EMBL" id="KAL1520283.1"/>
    </source>
</evidence>
<dbReference type="Proteomes" id="UP001515480">
    <property type="component" value="Unassembled WGS sequence"/>
</dbReference>
<dbReference type="PROSITE" id="PS51747">
    <property type="entry name" value="CYT_DCMP_DEAMINASES_2"/>
    <property type="match status" value="1"/>
</dbReference>
<dbReference type="SUPFAM" id="SSF53927">
    <property type="entry name" value="Cytidine deaminase-like"/>
    <property type="match status" value="1"/>
</dbReference>
<dbReference type="GO" id="GO:0008033">
    <property type="term" value="P:tRNA processing"/>
    <property type="evidence" value="ECO:0007669"/>
    <property type="project" value="UniProtKB-KW"/>
</dbReference>
<dbReference type="InterPro" id="IPR016193">
    <property type="entry name" value="Cytidine_deaminase-like"/>
</dbReference>
<accession>A0AB34JH50</accession>
<proteinExistence type="inferred from homology"/>
<dbReference type="AlphaFoldDB" id="A0AB34JH50"/>
<dbReference type="InterPro" id="IPR002125">
    <property type="entry name" value="CMP_dCMP_dom"/>
</dbReference>
<sequence length="390" mass="41171">MEKEQPCEAQGERSTSTADQRQGGEAEVMYEGACHADALGAVPPPATGEGVLPAEARLSLEGHAASSPQDIDGLGALGPPAMGEVVLPLEATRPLELIDVCVADASPQEVSGLVRLLSTHAPSAELRHLKRVCRGEGGALAVLLWARAPRPVPPALHAALAPLKLRAAAVPRHAPLTRAQFSAWGAVWPVHFHESAAAAQLAKFLPPPHAAEHAQIARHMRAAVRLAAAAAARGGAPVGALLVRPSACAWEAADARGASQPLRHALMLCVEQVARDERARREQLAGGAEGRKRPECVGVGRADRAEEHLCAGCDAYVTVEPCAMCAMALVHSRVRRVFYAIPAPEQGALGSRFSLHTEHALNHRFQVVRNVLREEALAELAQYLRPGEAG</sequence>
<keyword evidence="6" id="KW-1185">Reference proteome</keyword>
<comment type="caution">
    <text evidence="5">The sequence shown here is derived from an EMBL/GenBank/DDBJ whole genome shotgun (WGS) entry which is preliminary data.</text>
</comment>
<feature type="region of interest" description="Disordered" evidence="3">
    <location>
        <begin position="1"/>
        <end position="26"/>
    </location>
</feature>
<dbReference type="PANTHER" id="PTHR11079">
    <property type="entry name" value="CYTOSINE DEAMINASE FAMILY MEMBER"/>
    <property type="match status" value="1"/>
</dbReference>
<dbReference type="Gene3D" id="3.40.140.10">
    <property type="entry name" value="Cytidine Deaminase, domain 2"/>
    <property type="match status" value="1"/>
</dbReference>